<gene>
    <name evidence="1" type="ORF">EU555_03730</name>
</gene>
<name>A0A4Z0NVS8_9HYPH</name>
<dbReference type="RefSeq" id="WP_135413106.1">
    <property type="nucleotide sequence ID" value="NZ_SRLB01000002.1"/>
</dbReference>
<keyword evidence="2" id="KW-1185">Reference proteome</keyword>
<accession>A0A4Z0NVS8</accession>
<proteinExistence type="predicted"/>
<dbReference type="AlphaFoldDB" id="A0A4Z0NVS8"/>
<comment type="caution">
    <text evidence="1">The sequence shown here is derived from an EMBL/GenBank/DDBJ whole genome shotgun (WGS) entry which is preliminary data.</text>
</comment>
<evidence type="ECO:0000313" key="1">
    <source>
        <dbReference type="EMBL" id="TGE01792.1"/>
    </source>
</evidence>
<evidence type="ECO:0000313" key="2">
    <source>
        <dbReference type="Proteomes" id="UP000297535"/>
    </source>
</evidence>
<dbReference type="Proteomes" id="UP000297535">
    <property type="component" value="Unassembled WGS sequence"/>
</dbReference>
<sequence length="95" mass="11223">MVIIKFLSDIEIKKLVELAKSDNIFWTNFKDEERRCMYVYDLNDENAVRILDPLLMAREFIAERKIDDSSWPLGQLIMALRGVARQEIEEENSND</sequence>
<protein>
    <submittedName>
        <fullName evidence="1">Uncharacterized protein</fullName>
    </submittedName>
</protein>
<organism evidence="1 2">
    <name type="scientific">Methylobacterium nonmethylotrophicum</name>
    <dbReference type="NCBI Taxonomy" id="1141884"/>
    <lineage>
        <taxon>Bacteria</taxon>
        <taxon>Pseudomonadati</taxon>
        <taxon>Pseudomonadota</taxon>
        <taxon>Alphaproteobacteria</taxon>
        <taxon>Hyphomicrobiales</taxon>
        <taxon>Methylobacteriaceae</taxon>
        <taxon>Methylobacterium</taxon>
    </lineage>
</organism>
<reference evidence="1 2" key="1">
    <citation type="submission" date="2019-04" db="EMBL/GenBank/DDBJ databases">
        <authorList>
            <person name="Feng G."/>
            <person name="Zhu H."/>
        </authorList>
    </citation>
    <scope>NUCLEOTIDE SEQUENCE [LARGE SCALE GENOMIC DNA]</scope>
    <source>
        <strain evidence="1 2">6HR-1</strain>
    </source>
</reference>
<dbReference type="EMBL" id="SRLB01000002">
    <property type="protein sequence ID" value="TGE01792.1"/>
    <property type="molecule type" value="Genomic_DNA"/>
</dbReference>